<evidence type="ECO:0000313" key="4">
    <source>
        <dbReference type="Proteomes" id="UP001396334"/>
    </source>
</evidence>
<dbReference type="PANTHER" id="PTHR15907">
    <property type="entry name" value="DUF614 FAMILY PROTEIN-RELATED"/>
    <property type="match status" value="1"/>
</dbReference>
<evidence type="ECO:0000256" key="2">
    <source>
        <dbReference type="SAM" id="Phobius"/>
    </source>
</evidence>
<evidence type="ECO:0000256" key="1">
    <source>
        <dbReference type="SAM" id="MobiDB-lite"/>
    </source>
</evidence>
<proteinExistence type="predicted"/>
<feature type="compositionally biased region" description="Pro residues" evidence="1">
    <location>
        <begin position="12"/>
        <end position="26"/>
    </location>
</feature>
<protein>
    <submittedName>
        <fullName evidence="3">Uncharacterized protein</fullName>
    </submittedName>
</protein>
<keyword evidence="4" id="KW-1185">Reference proteome</keyword>
<organism evidence="3 4">
    <name type="scientific">Hibiscus sabdariffa</name>
    <name type="common">roselle</name>
    <dbReference type="NCBI Taxonomy" id="183260"/>
    <lineage>
        <taxon>Eukaryota</taxon>
        <taxon>Viridiplantae</taxon>
        <taxon>Streptophyta</taxon>
        <taxon>Embryophyta</taxon>
        <taxon>Tracheophyta</taxon>
        <taxon>Spermatophyta</taxon>
        <taxon>Magnoliopsida</taxon>
        <taxon>eudicotyledons</taxon>
        <taxon>Gunneridae</taxon>
        <taxon>Pentapetalae</taxon>
        <taxon>rosids</taxon>
        <taxon>malvids</taxon>
        <taxon>Malvales</taxon>
        <taxon>Malvaceae</taxon>
        <taxon>Malvoideae</taxon>
        <taxon>Hibiscus</taxon>
    </lineage>
</organism>
<keyword evidence="2" id="KW-0472">Membrane</keyword>
<reference evidence="3 4" key="1">
    <citation type="journal article" date="2024" name="G3 (Bethesda)">
        <title>Genome assembly of Hibiscus sabdariffa L. provides insights into metabolisms of medicinal natural products.</title>
        <authorList>
            <person name="Kim T."/>
        </authorList>
    </citation>
    <scope>NUCLEOTIDE SEQUENCE [LARGE SCALE GENOMIC DNA]</scope>
    <source>
        <strain evidence="3">TK-2024</strain>
        <tissue evidence="3">Old leaves</tissue>
    </source>
</reference>
<feature type="compositionally biased region" description="Polar residues" evidence="1">
    <location>
        <begin position="1"/>
        <end position="11"/>
    </location>
</feature>
<comment type="caution">
    <text evidence="3">The sequence shown here is derived from an EMBL/GenBank/DDBJ whole genome shotgun (WGS) entry which is preliminary data.</text>
</comment>
<gene>
    <name evidence="3" type="ORF">V6N11_027898</name>
</gene>
<name>A0ABR2NZR9_9ROSI</name>
<keyword evidence="2" id="KW-1133">Transmembrane helix</keyword>
<dbReference type="NCBIfam" id="TIGR01571">
    <property type="entry name" value="A_thal_Cys_rich"/>
    <property type="match status" value="1"/>
</dbReference>
<dbReference type="Pfam" id="PF04749">
    <property type="entry name" value="PLAC8"/>
    <property type="match status" value="1"/>
</dbReference>
<feature type="transmembrane region" description="Helical" evidence="2">
    <location>
        <begin position="63"/>
        <end position="84"/>
    </location>
</feature>
<dbReference type="InterPro" id="IPR006461">
    <property type="entry name" value="PLAC_motif_containing"/>
</dbReference>
<dbReference type="EMBL" id="JBBPBN010000089">
    <property type="protein sequence ID" value="KAK8981482.1"/>
    <property type="molecule type" value="Genomic_DNA"/>
</dbReference>
<dbReference type="Proteomes" id="UP001396334">
    <property type="component" value="Unassembled WGS sequence"/>
</dbReference>
<feature type="transmembrane region" description="Helical" evidence="2">
    <location>
        <begin position="104"/>
        <end position="122"/>
    </location>
</feature>
<feature type="region of interest" description="Disordered" evidence="1">
    <location>
        <begin position="1"/>
        <end position="26"/>
    </location>
</feature>
<keyword evidence="2" id="KW-0812">Transmembrane</keyword>
<evidence type="ECO:0000313" key="3">
    <source>
        <dbReference type="EMBL" id="KAK8981482.1"/>
    </source>
</evidence>
<accession>A0ABR2NZR9</accession>
<sequence>MCPHNTGNSRSAPPPPPSAAEAARPPPHAAQFMPYTQQASLLAAALASRLAKMPRSSTEEPQVLHLVNSILRFLVLVFVTSTIIDKHVVPDREFGSGVAGCVRAGLVYLLLAHVGCSCLYTCTYRRKLRIMYGLKEEPCGDYLVHCCCHFCAISQGYRELQNHGFDPSVGWLANADRLNRGGARASPMAPPTVATAMAR</sequence>